<feature type="active site" description="Nucleophile" evidence="11">
    <location>
        <position position="132"/>
    </location>
</feature>
<evidence type="ECO:0000256" key="2">
    <source>
        <dbReference type="ARBA" id="ARBA00004851"/>
    </source>
</evidence>
<evidence type="ECO:0000256" key="9">
    <source>
        <dbReference type="ARBA" id="ARBA00023295"/>
    </source>
</evidence>
<evidence type="ECO:0000313" key="16">
    <source>
        <dbReference type="Proteomes" id="UP001274830"/>
    </source>
</evidence>
<evidence type="ECO:0000256" key="12">
    <source>
        <dbReference type="RuleBase" id="RU362015"/>
    </source>
</evidence>
<dbReference type="EMBL" id="JAUTXT010000038">
    <property type="protein sequence ID" value="KAK3671898.1"/>
    <property type="molecule type" value="Genomic_DNA"/>
</dbReference>
<dbReference type="GO" id="GO:0031176">
    <property type="term" value="F:endo-1,4-beta-xylanase activity"/>
    <property type="evidence" value="ECO:0007669"/>
    <property type="project" value="UniProtKB-UniRule"/>
</dbReference>
<dbReference type="InterPro" id="IPR013320">
    <property type="entry name" value="ConA-like_dom_sf"/>
</dbReference>
<evidence type="ECO:0000259" key="14">
    <source>
        <dbReference type="PROSITE" id="PS51761"/>
    </source>
</evidence>
<feature type="signal peptide" evidence="13">
    <location>
        <begin position="1"/>
        <end position="20"/>
    </location>
</feature>
<reference evidence="15" key="1">
    <citation type="submission" date="2023-07" db="EMBL/GenBank/DDBJ databases">
        <title>Black Yeasts Isolated from many extreme environments.</title>
        <authorList>
            <person name="Coleine C."/>
            <person name="Stajich J.E."/>
            <person name="Selbmann L."/>
        </authorList>
    </citation>
    <scope>NUCLEOTIDE SEQUENCE</scope>
    <source>
        <strain evidence="15">CCFEE 5485</strain>
    </source>
</reference>
<keyword evidence="5 11" id="KW-0858">Xylan degradation</keyword>
<dbReference type="EC" id="3.2.1.8" evidence="4 11"/>
<feature type="chain" id="PRO_5042258026" description="Endo-1,4-beta-xylanase" evidence="13">
    <location>
        <begin position="21"/>
        <end position="235"/>
    </location>
</feature>
<name>A0AAE0TTG3_9PEZI</name>
<dbReference type="SUPFAM" id="SSF49899">
    <property type="entry name" value="Concanavalin A-like lectins/glucanases"/>
    <property type="match status" value="1"/>
</dbReference>
<evidence type="ECO:0000256" key="10">
    <source>
        <dbReference type="ARBA" id="ARBA00023326"/>
    </source>
</evidence>
<dbReference type="PANTHER" id="PTHR46828:SF4">
    <property type="entry name" value="ENDO-1,4-BETA-XYLANASE"/>
    <property type="match status" value="1"/>
</dbReference>
<dbReference type="Proteomes" id="UP001274830">
    <property type="component" value="Unassembled WGS sequence"/>
</dbReference>
<feature type="domain" description="GH11" evidence="14">
    <location>
        <begin position="47"/>
        <end position="234"/>
    </location>
</feature>
<dbReference type="PROSITE" id="PS51761">
    <property type="entry name" value="GH11_3"/>
    <property type="match status" value="1"/>
</dbReference>
<keyword evidence="6 13" id="KW-0732">Signal</keyword>
<keyword evidence="10 11" id="KW-0624">Polysaccharide degradation</keyword>
<evidence type="ECO:0000256" key="5">
    <source>
        <dbReference type="ARBA" id="ARBA00022651"/>
    </source>
</evidence>
<keyword evidence="9 11" id="KW-0326">Glycosidase</keyword>
<keyword evidence="8 11" id="KW-0119">Carbohydrate metabolism</keyword>
<comment type="catalytic activity">
    <reaction evidence="1 11 12">
        <text>Endohydrolysis of (1-&gt;4)-beta-D-xylosidic linkages in xylans.</text>
        <dbReference type="EC" id="3.2.1.8"/>
    </reaction>
</comment>
<evidence type="ECO:0000256" key="13">
    <source>
        <dbReference type="SAM" id="SignalP"/>
    </source>
</evidence>
<gene>
    <name evidence="15" type="ORF">LTR78_008264</name>
</gene>
<comment type="caution">
    <text evidence="15">The sequence shown here is derived from an EMBL/GenBank/DDBJ whole genome shotgun (WGS) entry which is preliminary data.</text>
</comment>
<dbReference type="InterPro" id="IPR033123">
    <property type="entry name" value="GH11_dom"/>
</dbReference>
<evidence type="ECO:0000256" key="6">
    <source>
        <dbReference type="ARBA" id="ARBA00022729"/>
    </source>
</evidence>
<evidence type="ECO:0000256" key="8">
    <source>
        <dbReference type="ARBA" id="ARBA00023277"/>
    </source>
</evidence>
<evidence type="ECO:0000256" key="1">
    <source>
        <dbReference type="ARBA" id="ARBA00000681"/>
    </source>
</evidence>
<evidence type="ECO:0000256" key="11">
    <source>
        <dbReference type="PROSITE-ProRule" id="PRU01097"/>
    </source>
</evidence>
<comment type="similarity">
    <text evidence="3 11 12">Belongs to the glycosyl hydrolase 11 (cellulase G) family.</text>
</comment>
<evidence type="ECO:0000313" key="15">
    <source>
        <dbReference type="EMBL" id="KAK3671898.1"/>
    </source>
</evidence>
<protein>
    <recommendedName>
        <fullName evidence="4 11">Endo-1,4-beta-xylanase</fullName>
        <ecNumber evidence="4 11">3.2.1.8</ecNumber>
    </recommendedName>
</protein>
<keyword evidence="7 11" id="KW-0378">Hydrolase</keyword>
<evidence type="ECO:0000256" key="4">
    <source>
        <dbReference type="ARBA" id="ARBA00012590"/>
    </source>
</evidence>
<evidence type="ECO:0000256" key="7">
    <source>
        <dbReference type="ARBA" id="ARBA00022801"/>
    </source>
</evidence>
<feature type="active site" description="Proton donor" evidence="11">
    <location>
        <position position="221"/>
    </location>
</feature>
<proteinExistence type="inferred from homology"/>
<dbReference type="Pfam" id="PF00457">
    <property type="entry name" value="Glyco_hydro_11"/>
    <property type="match status" value="1"/>
</dbReference>
<accession>A0AAE0TTG3</accession>
<comment type="pathway">
    <text evidence="2 11 12">Glycan degradation; xylan degradation.</text>
</comment>
<sequence length="235" mass="25201">MVAFSRVALALSAIATTTFAAPASLVDAVLETRGDYNFVLGEDHPLALARRNASLEKRQNYVQNYHTGGTVNFQHSGDKFSLNYNVNGQDFVVGIGWNPGSTAPITHSGSFGVTSGLGTLSVYGWSTNPLVEYYVIEDSKGFTQTGTNKGTFTTDGSTYTIWENLRSNEPSIQGTSTFQQYISIRNSPRASGTVTIANHFAAWKSHGMSLGTLNFQVIAVESWGGAGSASQLVTH</sequence>
<dbReference type="AlphaFoldDB" id="A0AAE0TTG3"/>
<dbReference type="GO" id="GO:0045493">
    <property type="term" value="P:xylan catabolic process"/>
    <property type="evidence" value="ECO:0007669"/>
    <property type="project" value="UniProtKB-UniRule"/>
</dbReference>
<dbReference type="InterPro" id="IPR001137">
    <property type="entry name" value="Glyco_hydro_11"/>
</dbReference>
<dbReference type="PRINTS" id="PR00911">
    <property type="entry name" value="GLHYDRLASE11"/>
</dbReference>
<dbReference type="InterPro" id="IPR013319">
    <property type="entry name" value="GH11/12"/>
</dbReference>
<organism evidence="15 16">
    <name type="scientific">Recurvomyces mirabilis</name>
    <dbReference type="NCBI Taxonomy" id="574656"/>
    <lineage>
        <taxon>Eukaryota</taxon>
        <taxon>Fungi</taxon>
        <taxon>Dikarya</taxon>
        <taxon>Ascomycota</taxon>
        <taxon>Pezizomycotina</taxon>
        <taxon>Dothideomycetes</taxon>
        <taxon>Dothideomycetidae</taxon>
        <taxon>Mycosphaerellales</taxon>
        <taxon>Teratosphaeriaceae</taxon>
        <taxon>Recurvomyces</taxon>
    </lineage>
</organism>
<evidence type="ECO:0000256" key="3">
    <source>
        <dbReference type="ARBA" id="ARBA00007792"/>
    </source>
</evidence>
<keyword evidence="16" id="KW-1185">Reference proteome</keyword>
<dbReference type="Gene3D" id="2.60.120.180">
    <property type="match status" value="1"/>
</dbReference>
<dbReference type="PANTHER" id="PTHR46828">
    <property type="entry name" value="ENDO-1,4-BETA-XYLANASE A-RELATED"/>
    <property type="match status" value="1"/>
</dbReference>